<dbReference type="AlphaFoldDB" id="A0A7T1F8V5"/>
<dbReference type="PANTHER" id="PTHR10381">
    <property type="entry name" value="ATP-DEPENDENT CLP PROTEASE PROTEOLYTIC SUBUNIT"/>
    <property type="match status" value="1"/>
</dbReference>
<dbReference type="InterPro" id="IPR023562">
    <property type="entry name" value="ClpP/TepA"/>
</dbReference>
<feature type="region of interest" description="Disordered" evidence="7">
    <location>
        <begin position="222"/>
        <end position="247"/>
    </location>
</feature>
<dbReference type="Gene3D" id="3.90.226.10">
    <property type="entry name" value="2-enoyl-CoA Hydratase, Chain A, domain 1"/>
    <property type="match status" value="1"/>
</dbReference>
<evidence type="ECO:0000256" key="1">
    <source>
        <dbReference type="ARBA" id="ARBA00007039"/>
    </source>
</evidence>
<dbReference type="GO" id="GO:0006515">
    <property type="term" value="P:protein quality control for misfolded or incompletely synthesized proteins"/>
    <property type="evidence" value="ECO:0007669"/>
    <property type="project" value="TreeGrafter"/>
</dbReference>
<dbReference type="GO" id="GO:0004176">
    <property type="term" value="F:ATP-dependent peptidase activity"/>
    <property type="evidence" value="ECO:0007669"/>
    <property type="project" value="InterPro"/>
</dbReference>
<proteinExistence type="inferred from homology"/>
<dbReference type="KEGG" id="sllo:ISP08_09640"/>
<dbReference type="CDD" id="cd07016">
    <property type="entry name" value="S14_ClpP_1"/>
    <property type="match status" value="1"/>
</dbReference>
<name>A0A7T1F8V5_9STAP</name>
<evidence type="ECO:0000256" key="4">
    <source>
        <dbReference type="ARBA" id="ARBA00022801"/>
    </source>
</evidence>
<sequence>MRIEVKGAIVPNNDKWIYDMLDLDATSPKDVIDALPTSNEDVELIINSGGGDVFSGSEIYTSLKEYPGNINVKVVGVAASAASVIAMAGKHIEMSPPAQMMIHNASTVVMGDDRAMTSASNMLSGVNRGIANAYIAKTGKGEQEILDLMNEETWLNAQDAVELGFADSKMFDESAPKLVANSGQMLSNDAINKVATLMKQTPEVKIDVEQIANKVIEKLNEKEEPETIEDSTKEQHVENKSKPRFFF</sequence>
<dbReference type="SUPFAM" id="SSF52096">
    <property type="entry name" value="ClpP/crotonase"/>
    <property type="match status" value="1"/>
</dbReference>
<keyword evidence="4" id="KW-0378">Hydrolase</keyword>
<dbReference type="InterPro" id="IPR029045">
    <property type="entry name" value="ClpP/crotonase-like_dom_sf"/>
</dbReference>
<protein>
    <recommendedName>
        <fullName evidence="6">ATP-dependent Clp protease proteolytic subunit</fullName>
    </recommendedName>
</protein>
<dbReference type="Pfam" id="PF00574">
    <property type="entry name" value="CLP_protease"/>
    <property type="match status" value="1"/>
</dbReference>
<reference evidence="8 9" key="1">
    <citation type="submission" date="2020-10" db="EMBL/GenBank/DDBJ databases">
        <title>Closed genome sequences of Staphylococcus lloydii sp. nov. and Staphylococcus durrellii sp. nov. Isolated from Captive Fruit Bats (Pteropus livingstonii).</title>
        <authorList>
            <person name="Fountain K."/>
        </authorList>
    </citation>
    <scope>NUCLEOTIDE SEQUENCE [LARGE SCALE GENOMIC DNA]</scope>
    <source>
        <strain evidence="8 9">23_2_7_LY</strain>
    </source>
</reference>
<evidence type="ECO:0000256" key="5">
    <source>
        <dbReference type="ARBA" id="ARBA00022825"/>
    </source>
</evidence>
<dbReference type="GO" id="GO:0009368">
    <property type="term" value="C:endopeptidase Clp complex"/>
    <property type="evidence" value="ECO:0007669"/>
    <property type="project" value="TreeGrafter"/>
</dbReference>
<keyword evidence="3 8" id="KW-0645">Protease</keyword>
<evidence type="ECO:0000256" key="3">
    <source>
        <dbReference type="ARBA" id="ARBA00022670"/>
    </source>
</evidence>
<dbReference type="PRINTS" id="PR00127">
    <property type="entry name" value="CLPPROTEASEP"/>
</dbReference>
<dbReference type="PANTHER" id="PTHR10381:SF70">
    <property type="entry name" value="ATP-DEPENDENT CLP PROTEASE PROTEOLYTIC SUBUNIT"/>
    <property type="match status" value="1"/>
</dbReference>
<keyword evidence="2" id="KW-0963">Cytoplasm</keyword>
<dbReference type="GO" id="GO:0051117">
    <property type="term" value="F:ATPase binding"/>
    <property type="evidence" value="ECO:0007669"/>
    <property type="project" value="TreeGrafter"/>
</dbReference>
<evidence type="ECO:0000256" key="6">
    <source>
        <dbReference type="RuleBase" id="RU003567"/>
    </source>
</evidence>
<evidence type="ECO:0000313" key="9">
    <source>
        <dbReference type="Proteomes" id="UP000594455"/>
    </source>
</evidence>
<organism evidence="8 9">
    <name type="scientific">Staphylococcus lloydii</name>
    <dbReference type="NCBI Taxonomy" id="2781774"/>
    <lineage>
        <taxon>Bacteria</taxon>
        <taxon>Bacillati</taxon>
        <taxon>Bacillota</taxon>
        <taxon>Bacilli</taxon>
        <taxon>Bacillales</taxon>
        <taxon>Staphylococcaceae</taxon>
        <taxon>Staphylococcus</taxon>
    </lineage>
</organism>
<dbReference type="NCBIfam" id="NF045542">
    <property type="entry name" value="Clp_rel_HeadMat"/>
    <property type="match status" value="1"/>
</dbReference>
<evidence type="ECO:0000313" key="8">
    <source>
        <dbReference type="EMBL" id="QPM74597.1"/>
    </source>
</evidence>
<evidence type="ECO:0000256" key="2">
    <source>
        <dbReference type="ARBA" id="ARBA00022490"/>
    </source>
</evidence>
<evidence type="ECO:0000256" key="7">
    <source>
        <dbReference type="SAM" id="MobiDB-lite"/>
    </source>
</evidence>
<accession>A0A7T1F8V5</accession>
<dbReference type="RefSeq" id="WP_195718481.1">
    <property type="nucleotide sequence ID" value="NZ_CP064056.1"/>
</dbReference>
<gene>
    <name evidence="8" type="ORF">ISP08_09640</name>
</gene>
<dbReference type="GO" id="GO:0004252">
    <property type="term" value="F:serine-type endopeptidase activity"/>
    <property type="evidence" value="ECO:0007669"/>
    <property type="project" value="InterPro"/>
</dbReference>
<dbReference type="InterPro" id="IPR001907">
    <property type="entry name" value="ClpP"/>
</dbReference>
<feature type="compositionally biased region" description="Basic and acidic residues" evidence="7">
    <location>
        <begin position="230"/>
        <end position="241"/>
    </location>
</feature>
<keyword evidence="9" id="KW-1185">Reference proteome</keyword>
<dbReference type="Proteomes" id="UP000594455">
    <property type="component" value="Chromosome"/>
</dbReference>
<dbReference type="EMBL" id="CP064056">
    <property type="protein sequence ID" value="QPM74597.1"/>
    <property type="molecule type" value="Genomic_DNA"/>
</dbReference>
<keyword evidence="5" id="KW-0720">Serine protease</keyword>
<comment type="similarity">
    <text evidence="1 6">Belongs to the peptidase S14 family.</text>
</comment>